<gene>
    <name evidence="2" type="ORF">SO802_034732</name>
</gene>
<comment type="caution">
    <text evidence="2">The sequence shown here is derived from an EMBL/GenBank/DDBJ whole genome shotgun (WGS) entry which is preliminary data.</text>
</comment>
<reference evidence="2 3" key="1">
    <citation type="submission" date="2024-01" db="EMBL/GenBank/DDBJ databases">
        <title>A telomere-to-telomere, gap-free genome of sweet tea (Lithocarpus litseifolius).</title>
        <authorList>
            <person name="Zhou J."/>
        </authorList>
    </citation>
    <scope>NUCLEOTIDE SEQUENCE [LARGE SCALE GENOMIC DNA]</scope>
    <source>
        <strain evidence="2">Zhou-2022a</strain>
        <tissue evidence="2">Leaf</tissue>
    </source>
</reference>
<evidence type="ECO:0000259" key="1">
    <source>
        <dbReference type="Pfam" id="PF13966"/>
    </source>
</evidence>
<name>A0AAW2BJA8_9ROSI</name>
<evidence type="ECO:0000313" key="3">
    <source>
        <dbReference type="Proteomes" id="UP001459277"/>
    </source>
</evidence>
<evidence type="ECO:0000313" key="2">
    <source>
        <dbReference type="EMBL" id="KAK9985207.1"/>
    </source>
</evidence>
<protein>
    <recommendedName>
        <fullName evidence="1">Reverse transcriptase zinc-binding domain-containing protein</fullName>
    </recommendedName>
</protein>
<dbReference type="AlphaFoldDB" id="A0AAW2BJA8"/>
<dbReference type="EMBL" id="JAZDWU010000012">
    <property type="protein sequence ID" value="KAK9985207.1"/>
    <property type="molecule type" value="Genomic_DNA"/>
</dbReference>
<organism evidence="2 3">
    <name type="scientific">Lithocarpus litseifolius</name>
    <dbReference type="NCBI Taxonomy" id="425828"/>
    <lineage>
        <taxon>Eukaryota</taxon>
        <taxon>Viridiplantae</taxon>
        <taxon>Streptophyta</taxon>
        <taxon>Embryophyta</taxon>
        <taxon>Tracheophyta</taxon>
        <taxon>Spermatophyta</taxon>
        <taxon>Magnoliopsida</taxon>
        <taxon>eudicotyledons</taxon>
        <taxon>Gunneridae</taxon>
        <taxon>Pentapetalae</taxon>
        <taxon>rosids</taxon>
        <taxon>fabids</taxon>
        <taxon>Fagales</taxon>
        <taxon>Fagaceae</taxon>
        <taxon>Lithocarpus</taxon>
    </lineage>
</organism>
<accession>A0AAW2BJA8</accession>
<feature type="domain" description="Reverse transcriptase zinc-binding" evidence="1">
    <location>
        <begin position="5"/>
        <end position="32"/>
    </location>
</feature>
<dbReference type="Pfam" id="PF13966">
    <property type="entry name" value="zf-RVT"/>
    <property type="match status" value="1"/>
</dbReference>
<keyword evidence="3" id="KW-1185">Reference proteome</keyword>
<dbReference type="Proteomes" id="UP001459277">
    <property type="component" value="Unassembled WGS sequence"/>
</dbReference>
<dbReference type="InterPro" id="IPR026960">
    <property type="entry name" value="RVT-Znf"/>
</dbReference>
<sequence>MDILESYCVLCNQELEYASHLFLRCPVAKALWFSACWGFKPDFIQAASPLDIIKIILDPLQAICQAQDCWLVTFTMAFTLEEIWRNRNAFLHQSGPIDLHASTQIIARNEFGAVIKVWTKIIPKSSPIRAEAEAILWALQLAKGEHWRSGNAVAHEATKYAVAFLVSFCFVSSNLPASLASVCKEDALSLSISV</sequence>
<proteinExistence type="predicted"/>